<dbReference type="PANTHER" id="PTHR31313:SF78">
    <property type="entry name" value="TRANSCRIPTION FACTOR DOMAIN-CONTAINING PROTEIN"/>
    <property type="match status" value="1"/>
</dbReference>
<gene>
    <name evidence="11" type="ORF">I308_102644</name>
</gene>
<accession>A0ABR3BUU7</accession>
<evidence type="ECO:0000256" key="5">
    <source>
        <dbReference type="ARBA" id="ARBA00023125"/>
    </source>
</evidence>
<protein>
    <recommendedName>
        <fullName evidence="10">Zn(2)-C6 fungal-type domain-containing protein</fullName>
    </recommendedName>
</protein>
<keyword evidence="5" id="KW-0238">DNA-binding</keyword>
<feature type="transmembrane region" description="Helical" evidence="9">
    <location>
        <begin position="15"/>
        <end position="31"/>
    </location>
</feature>
<keyword evidence="9" id="KW-0472">Membrane</keyword>
<evidence type="ECO:0000256" key="2">
    <source>
        <dbReference type="ARBA" id="ARBA00022723"/>
    </source>
</evidence>
<keyword evidence="9" id="KW-0812">Transmembrane</keyword>
<dbReference type="GeneID" id="91989500"/>
<dbReference type="CDD" id="cd00067">
    <property type="entry name" value="GAL4"/>
    <property type="match status" value="1"/>
</dbReference>
<comment type="caution">
    <text evidence="11">The sequence shown here is derived from an EMBL/GenBank/DDBJ whole genome shotgun (WGS) entry which is preliminary data.</text>
</comment>
<feature type="compositionally biased region" description="Polar residues" evidence="8">
    <location>
        <begin position="332"/>
        <end position="341"/>
    </location>
</feature>
<keyword evidence="3" id="KW-0862">Zinc</keyword>
<dbReference type="PANTHER" id="PTHR31313">
    <property type="entry name" value="TY1 ENHANCER ACTIVATOR"/>
    <property type="match status" value="1"/>
</dbReference>
<dbReference type="RefSeq" id="XP_066614653.1">
    <property type="nucleotide sequence ID" value="XM_066757184.1"/>
</dbReference>
<evidence type="ECO:0000256" key="6">
    <source>
        <dbReference type="ARBA" id="ARBA00023163"/>
    </source>
</evidence>
<evidence type="ECO:0000256" key="7">
    <source>
        <dbReference type="ARBA" id="ARBA00023242"/>
    </source>
</evidence>
<dbReference type="PROSITE" id="PS50048">
    <property type="entry name" value="ZN2_CY6_FUNGAL_2"/>
    <property type="match status" value="1"/>
</dbReference>
<keyword evidence="4" id="KW-0805">Transcription regulation</keyword>
<dbReference type="EMBL" id="ATAM02000004">
    <property type="protein sequence ID" value="KAL0250466.1"/>
    <property type="molecule type" value="Genomic_DNA"/>
</dbReference>
<keyword evidence="7" id="KW-0539">Nucleus</keyword>
<dbReference type="InterPro" id="IPR051615">
    <property type="entry name" value="Transcr_Regulatory_Elem"/>
</dbReference>
<reference evidence="11" key="2">
    <citation type="submission" date="2024-01" db="EMBL/GenBank/DDBJ databases">
        <title>Comparative genomics of Cryptococcus and Kwoniella reveals pathogenesis evolution and contrasting modes of karyotype evolution via chromosome fusion or intercentromeric recombination.</title>
        <authorList>
            <person name="Coelho M.A."/>
            <person name="David-Palma M."/>
            <person name="Shea T."/>
            <person name="Bowers K."/>
            <person name="Mcginley-Smith S."/>
            <person name="Mohammad A.W."/>
            <person name="Gnirke A."/>
            <person name="Yurkov A.M."/>
            <person name="Nowrousian M."/>
            <person name="Sun S."/>
            <person name="Cuomo C.A."/>
            <person name="Heitman J."/>
        </authorList>
    </citation>
    <scope>NUCLEOTIDE SEQUENCE</scope>
    <source>
        <strain evidence="11">IND107</strain>
    </source>
</reference>
<comment type="subcellular location">
    <subcellularLocation>
        <location evidence="1">Nucleus</location>
    </subcellularLocation>
</comment>
<organism evidence="11 12">
    <name type="scientific">Cryptococcus tetragattii IND107</name>
    <dbReference type="NCBI Taxonomy" id="1296105"/>
    <lineage>
        <taxon>Eukaryota</taxon>
        <taxon>Fungi</taxon>
        <taxon>Dikarya</taxon>
        <taxon>Basidiomycota</taxon>
        <taxon>Agaricomycotina</taxon>
        <taxon>Tremellomycetes</taxon>
        <taxon>Tremellales</taxon>
        <taxon>Cryptococcaceae</taxon>
        <taxon>Cryptococcus</taxon>
        <taxon>Cryptococcus gattii species complex</taxon>
    </lineage>
</organism>
<proteinExistence type="predicted"/>
<keyword evidence="9" id="KW-1133">Transmembrane helix</keyword>
<dbReference type="InterPro" id="IPR001138">
    <property type="entry name" value="Zn2Cys6_DnaBD"/>
</dbReference>
<dbReference type="SMART" id="SM00066">
    <property type="entry name" value="GAL4"/>
    <property type="match status" value="1"/>
</dbReference>
<sequence>MKSIPTYEHSRQTRYLHLYLAILSPVTYLLFHTSKPQKKSFGRLRSNVPHFPGAQPLISLHQSLALVQRHRQAGNIYNFANASAYTVCPENQQPVVQLEKPTKELRISCDTCRIKKIKCPGEKPKCRNCDQKGRPCTYPTAVRRRGPDKNPGARMKNKVERARQTRKIQGRDQYPSHIVSKGTGLQRLVLPPSKSAPKSAIHDIPVTQDAQEGQHLGVITQRLPILLHSPPISAPPRPSFQNNLHGAVGCRSSDSASSALFKPESATDILLAQTRLLQVPTAASALSALSLASQPLQSVADQVIPPKTERLAVTTQSGYTHQSDPPPIEPSCPNSSNLPQQQLHQAIPSTVTPLPTHDQPSFIPLSTVSQDIATYIPYSADDTISYTTRREPQAFSAHTNMSLVNTGSRPDQLSSFPSHTRVCDYSVLEPTSLFSQPVVSSDINSYGKLPGVNTRVEIWDGRSSSRDTETTGVPPVKDVAIADGNLACDQFSYASGGGATGFSSLALSNDGLALTSEDRNGLSQFRTTSDGLPKAVPAWYDLTPDGCDHPYIASTTMDTLAQGIHLRGLKRKARTPSQVDGEYKMYTPPGNIQAAMDGWWNWILEHYDKDKNTARELVTNACNSFFTNAHIWLNFLNKSLFFTSLFSQTSYSNGPMYKTTSLRAAPHVLLSILGLVTLLQKGHTYEGQKLALLFQREARSILNYCISAGSQDPSLVAAAIIIATFETQPHIEHSTERLAGAVLMLDGIGLSVFSSRLDADDARVSTSITGLPRLKHSAVVATAAGEKEAQLEPSITEWAQVPQWADHWSEGDIWKEEMRRMLWTACSISATLSLWHFMVGKTPLALEISHPERFRLFFPGEMAVIETGDEEQGKTTPWALYHRLIILWHFIVNNQPLHFDCKLEIVRELQAVEDDIQIFIDAGILKIYIWQSADWALLIRRVLGLMDSQALHRWFRNEITFFKELAGGRPGVPQVRQRPLYAWWFVMQVSSALELSRMGKEFWDDSDLIYRMALAGLDQVIKHWNCQNVLGPYFEYLQHKHRTLLEERQRLLQAEAQGRVQDLHLEQLKILRGEAEGRLAKIQCISEYRDSKLY</sequence>
<evidence type="ECO:0000313" key="11">
    <source>
        <dbReference type="EMBL" id="KAL0250466.1"/>
    </source>
</evidence>
<keyword evidence="6" id="KW-0804">Transcription</keyword>
<dbReference type="Proteomes" id="UP000054399">
    <property type="component" value="Unassembled WGS sequence"/>
</dbReference>
<evidence type="ECO:0000256" key="8">
    <source>
        <dbReference type="SAM" id="MobiDB-lite"/>
    </source>
</evidence>
<evidence type="ECO:0000256" key="3">
    <source>
        <dbReference type="ARBA" id="ARBA00022833"/>
    </source>
</evidence>
<keyword evidence="2" id="KW-0479">Metal-binding</keyword>
<keyword evidence="12" id="KW-1185">Reference proteome</keyword>
<evidence type="ECO:0000256" key="1">
    <source>
        <dbReference type="ARBA" id="ARBA00004123"/>
    </source>
</evidence>
<feature type="domain" description="Zn(2)-C6 fungal-type" evidence="10">
    <location>
        <begin position="108"/>
        <end position="138"/>
    </location>
</feature>
<evidence type="ECO:0000313" key="12">
    <source>
        <dbReference type="Proteomes" id="UP000054399"/>
    </source>
</evidence>
<evidence type="ECO:0000259" key="10">
    <source>
        <dbReference type="PROSITE" id="PS50048"/>
    </source>
</evidence>
<dbReference type="Pfam" id="PF00172">
    <property type="entry name" value="Zn_clus"/>
    <property type="match status" value="1"/>
</dbReference>
<name>A0ABR3BUU7_9TREE</name>
<evidence type="ECO:0000256" key="4">
    <source>
        <dbReference type="ARBA" id="ARBA00023015"/>
    </source>
</evidence>
<feature type="region of interest" description="Disordered" evidence="8">
    <location>
        <begin position="315"/>
        <end position="341"/>
    </location>
</feature>
<evidence type="ECO:0000256" key="9">
    <source>
        <dbReference type="SAM" id="Phobius"/>
    </source>
</evidence>
<reference evidence="11" key="1">
    <citation type="submission" date="2015-01" db="EMBL/GenBank/DDBJ databases">
        <authorList>
            <consortium name="The Broad Institute Genomics Platform"/>
            <person name="Cuomo C."/>
            <person name="Litvintseva A."/>
            <person name="Chen Y."/>
            <person name="Heitman J."/>
            <person name="Sun S."/>
            <person name="Springer D."/>
            <person name="Dromer F."/>
            <person name="Young S."/>
            <person name="Zeng Q."/>
            <person name="Gargeya S."/>
            <person name="Abouelleil A."/>
            <person name="Alvarado L."/>
            <person name="Chapman S.B."/>
            <person name="Gainer-Dewar J."/>
            <person name="Goldberg J."/>
            <person name="Griggs A."/>
            <person name="Gujja S."/>
            <person name="Hansen M."/>
            <person name="Howarth C."/>
            <person name="Imamovic A."/>
            <person name="Larimer J."/>
            <person name="Murphy C."/>
            <person name="Naylor J."/>
            <person name="Pearson M."/>
            <person name="Priest M."/>
            <person name="Roberts A."/>
            <person name="Saif S."/>
            <person name="Shea T."/>
            <person name="Sykes S."/>
            <person name="Wortman J."/>
            <person name="Nusbaum C."/>
            <person name="Birren B."/>
        </authorList>
    </citation>
    <scope>NUCLEOTIDE SEQUENCE</scope>
    <source>
        <strain evidence="11">IND107</strain>
    </source>
</reference>
<dbReference type="PRINTS" id="PR00755">
    <property type="entry name" value="AFLATOXINBRP"/>
</dbReference>
<dbReference type="Gene3D" id="4.10.240.10">
    <property type="entry name" value="Zn(2)-C6 fungal-type DNA-binding domain"/>
    <property type="match status" value="1"/>
</dbReference>
<dbReference type="SUPFAM" id="SSF57701">
    <property type="entry name" value="Zn2/Cys6 DNA-binding domain"/>
    <property type="match status" value="1"/>
</dbReference>
<dbReference type="InterPro" id="IPR036864">
    <property type="entry name" value="Zn2-C6_fun-type_DNA-bd_sf"/>
</dbReference>
<dbReference type="PROSITE" id="PS00463">
    <property type="entry name" value="ZN2_CY6_FUNGAL_1"/>
    <property type="match status" value="1"/>
</dbReference>